<evidence type="ECO:0000259" key="10">
    <source>
        <dbReference type="Pfam" id="PF09377"/>
    </source>
</evidence>
<feature type="region of interest" description="Disordered" evidence="8">
    <location>
        <begin position="253"/>
        <end position="295"/>
    </location>
</feature>
<dbReference type="InterPro" id="IPR039100">
    <property type="entry name" value="Sdo1/SBDS-like"/>
</dbReference>
<keyword evidence="5" id="KW-0690">Ribosome biogenesis</keyword>
<dbReference type="InParanoid" id="A0A151Z6X7"/>
<dbReference type="Gene3D" id="3.30.1250.10">
    <property type="entry name" value="Ribosome maturation protein SBDS, N-terminal domain"/>
    <property type="match status" value="1"/>
</dbReference>
<evidence type="ECO:0000313" key="13">
    <source>
        <dbReference type="Proteomes" id="UP000076078"/>
    </source>
</evidence>
<dbReference type="InterPro" id="IPR036786">
    <property type="entry name" value="Ribosome_mat_SBDS_N_sf"/>
</dbReference>
<feature type="domain" description="Ribosome maturation protein SDO1/SBDS N-terminal" evidence="9">
    <location>
        <begin position="14"/>
        <end position="100"/>
    </location>
</feature>
<dbReference type="OMA" id="AVNPQMD"/>
<protein>
    <submittedName>
        <fullName evidence="12">Shwachman-Bodian-Diamond syndrome protein</fullName>
    </submittedName>
</protein>
<sequence length="295" mass="33103">MSIFTPVNNKTLTNIAVVRYKKGPSKFEIACYPSKVQSYRSKIEKDLNEVIQIHRIFTNVSKGVIAKKDELIKAFGNDNEREIILQILEKGELQVSSKERENQSEQTFKDIATIVSDKCVNPETKRPIPVSIIEKAMKDIHYSIHPTKSSKQQSLEVIRQISSIIPIQRAQMRLNITIPAKEAKSFNKDKLKPYIAQIEDEDNENGISILCLVDPGSFRKIDELVKNETKGKGYLEIMNLAVAKDGDSKITLEQVPSTTTKSEKSTTKDDKQSSSTDSETTTTTTTTTTTSSKSK</sequence>
<evidence type="ECO:0000256" key="8">
    <source>
        <dbReference type="SAM" id="MobiDB-lite"/>
    </source>
</evidence>
<comment type="subunit">
    <text evidence="7">Associates with the 60S ribosomal subunit.</text>
</comment>
<dbReference type="Pfam" id="PF01172">
    <property type="entry name" value="SBDS_N"/>
    <property type="match status" value="1"/>
</dbReference>
<dbReference type="GO" id="GO:0005737">
    <property type="term" value="C:cytoplasm"/>
    <property type="evidence" value="ECO:0007669"/>
    <property type="project" value="UniProtKB-SubCell"/>
</dbReference>
<dbReference type="InterPro" id="IPR037188">
    <property type="entry name" value="Sdo1/SBDS_central_sf"/>
</dbReference>
<dbReference type="InterPro" id="IPR046928">
    <property type="entry name" value="SDO1/SBDS_C"/>
</dbReference>
<gene>
    <name evidence="12" type="ORF">DLAC_09684</name>
</gene>
<organism evidence="12 13">
    <name type="scientific">Tieghemostelium lacteum</name>
    <name type="common">Slime mold</name>
    <name type="synonym">Dictyostelium lacteum</name>
    <dbReference type="NCBI Taxonomy" id="361077"/>
    <lineage>
        <taxon>Eukaryota</taxon>
        <taxon>Amoebozoa</taxon>
        <taxon>Evosea</taxon>
        <taxon>Eumycetozoa</taxon>
        <taxon>Dictyostelia</taxon>
        <taxon>Dictyosteliales</taxon>
        <taxon>Raperosteliaceae</taxon>
        <taxon>Tieghemostelium</taxon>
    </lineage>
</organism>
<feature type="domain" description="Ribosome maturation protein SDO1/SBDS C-terminal" evidence="11">
    <location>
        <begin position="172"/>
        <end position="240"/>
    </location>
</feature>
<comment type="subcellular location">
    <subcellularLocation>
        <location evidence="2">Cytoplasm</location>
    </subcellularLocation>
    <subcellularLocation>
        <location evidence="1">Nucleus</location>
    </subcellularLocation>
</comment>
<keyword evidence="6" id="KW-0539">Nucleus</keyword>
<dbReference type="SUPFAM" id="SSF109728">
    <property type="entry name" value="Hypothetical protein AF0491, middle domain"/>
    <property type="match status" value="1"/>
</dbReference>
<evidence type="ECO:0000259" key="9">
    <source>
        <dbReference type="Pfam" id="PF01172"/>
    </source>
</evidence>
<evidence type="ECO:0000259" key="11">
    <source>
        <dbReference type="Pfam" id="PF20268"/>
    </source>
</evidence>
<dbReference type="FunFam" id="3.30.1250.10:FF:000001">
    <property type="entry name" value="SBDS, ribosome maturation factor"/>
    <property type="match status" value="1"/>
</dbReference>
<dbReference type="InterPro" id="IPR019783">
    <property type="entry name" value="SDO1/SBDS_N"/>
</dbReference>
<evidence type="ECO:0000256" key="5">
    <source>
        <dbReference type="ARBA" id="ARBA00022517"/>
    </source>
</evidence>
<dbReference type="AlphaFoldDB" id="A0A151Z6X7"/>
<dbReference type="Gene3D" id="3.30.70.240">
    <property type="match status" value="1"/>
</dbReference>
<proteinExistence type="inferred from homology"/>
<dbReference type="Pfam" id="PF20268">
    <property type="entry name" value="SBDS_C"/>
    <property type="match status" value="1"/>
</dbReference>
<keyword evidence="13" id="KW-1185">Reference proteome</keyword>
<dbReference type="GO" id="GO:0042256">
    <property type="term" value="P:cytosolic ribosome assembly"/>
    <property type="evidence" value="ECO:0007669"/>
    <property type="project" value="InterPro"/>
</dbReference>
<feature type="domain" description="Ribosome maturation protein SDO1/SBDS central" evidence="10">
    <location>
        <begin position="109"/>
        <end position="170"/>
    </location>
</feature>
<dbReference type="PANTHER" id="PTHR10927">
    <property type="entry name" value="RIBOSOME MATURATION PROTEIN SBDS"/>
    <property type="match status" value="1"/>
</dbReference>
<dbReference type="InterPro" id="IPR018978">
    <property type="entry name" value="SDO1/SBDS_central"/>
</dbReference>
<dbReference type="SUPFAM" id="SSF89895">
    <property type="entry name" value="FYSH domain"/>
    <property type="match status" value="1"/>
</dbReference>
<evidence type="ECO:0000256" key="7">
    <source>
        <dbReference type="ARBA" id="ARBA00049708"/>
    </source>
</evidence>
<evidence type="ECO:0000313" key="12">
    <source>
        <dbReference type="EMBL" id="KYQ89716.1"/>
    </source>
</evidence>
<evidence type="ECO:0000256" key="4">
    <source>
        <dbReference type="ARBA" id="ARBA00022490"/>
    </source>
</evidence>
<dbReference type="Pfam" id="PF09377">
    <property type="entry name" value="SBDS_domain_II"/>
    <property type="match status" value="1"/>
</dbReference>
<dbReference type="GO" id="GO:0005634">
    <property type="term" value="C:nucleus"/>
    <property type="evidence" value="ECO:0007669"/>
    <property type="project" value="UniProtKB-SubCell"/>
</dbReference>
<keyword evidence="4" id="KW-0963">Cytoplasm</keyword>
<feature type="compositionally biased region" description="Low complexity" evidence="8">
    <location>
        <begin position="273"/>
        <end position="295"/>
    </location>
</feature>
<dbReference type="FunFam" id="1.10.10.900:FF:000001">
    <property type="entry name" value="SBDS, ribosome maturation factor"/>
    <property type="match status" value="1"/>
</dbReference>
<dbReference type="PANTHER" id="PTHR10927:SF1">
    <property type="entry name" value="RIBOSOME MATURATION PROTEIN SBDS"/>
    <property type="match status" value="1"/>
</dbReference>
<evidence type="ECO:0000256" key="2">
    <source>
        <dbReference type="ARBA" id="ARBA00004496"/>
    </source>
</evidence>
<dbReference type="STRING" id="361077.A0A151Z6X7"/>
<dbReference type="OrthoDB" id="10253092at2759"/>
<reference evidence="12 13" key="1">
    <citation type="submission" date="2015-12" db="EMBL/GenBank/DDBJ databases">
        <title>Dictyostelia acquired genes for synthesis and detection of signals that induce cell-type specialization by lateral gene transfer from prokaryotes.</title>
        <authorList>
            <person name="Gloeckner G."/>
            <person name="Schaap P."/>
        </authorList>
    </citation>
    <scope>NUCLEOTIDE SEQUENCE [LARGE SCALE GENOMIC DNA]</scope>
    <source>
        <strain evidence="12 13">TK</strain>
    </source>
</reference>
<dbReference type="EMBL" id="LODT01000039">
    <property type="protein sequence ID" value="KYQ89716.1"/>
    <property type="molecule type" value="Genomic_DNA"/>
</dbReference>
<comment type="similarity">
    <text evidence="3">Belongs to the SDO1/SBDS family.</text>
</comment>
<accession>A0A151Z6X7</accession>
<dbReference type="Proteomes" id="UP000076078">
    <property type="component" value="Unassembled WGS sequence"/>
</dbReference>
<dbReference type="Gene3D" id="1.10.10.900">
    <property type="entry name" value="SBDS protein C-terminal domain, subdomain 1"/>
    <property type="match status" value="1"/>
</dbReference>
<dbReference type="NCBIfam" id="TIGR00291">
    <property type="entry name" value="RNA_SBDS"/>
    <property type="match status" value="1"/>
</dbReference>
<evidence type="ECO:0000256" key="3">
    <source>
        <dbReference type="ARBA" id="ARBA00007433"/>
    </source>
</evidence>
<evidence type="ECO:0000256" key="6">
    <source>
        <dbReference type="ARBA" id="ARBA00023242"/>
    </source>
</evidence>
<comment type="caution">
    <text evidence="12">The sequence shown here is derived from an EMBL/GenBank/DDBJ whole genome shotgun (WGS) entry which is preliminary data.</text>
</comment>
<dbReference type="FunCoup" id="A0A151Z6X7">
    <property type="interactions" value="583"/>
</dbReference>
<feature type="compositionally biased region" description="Basic and acidic residues" evidence="8">
    <location>
        <begin position="261"/>
        <end position="272"/>
    </location>
</feature>
<dbReference type="InterPro" id="IPR002140">
    <property type="entry name" value="Sdo1/SBDS"/>
</dbReference>
<name>A0A151Z6X7_TIELA</name>
<evidence type="ECO:0000256" key="1">
    <source>
        <dbReference type="ARBA" id="ARBA00004123"/>
    </source>
</evidence>